<dbReference type="GO" id="GO:0016301">
    <property type="term" value="F:kinase activity"/>
    <property type="evidence" value="ECO:0007669"/>
    <property type="project" value="UniProtKB-KW"/>
</dbReference>
<keyword evidence="1" id="KW-0808">Transferase</keyword>
<keyword evidence="5" id="KW-1185">Reference proteome</keyword>
<dbReference type="SUPFAM" id="SSF53613">
    <property type="entry name" value="Ribokinase-like"/>
    <property type="match status" value="1"/>
</dbReference>
<dbReference type="InterPro" id="IPR011611">
    <property type="entry name" value="PfkB_dom"/>
</dbReference>
<dbReference type="PROSITE" id="PS00584">
    <property type="entry name" value="PFKB_KINASES_2"/>
    <property type="match status" value="1"/>
</dbReference>
<dbReference type="Gene3D" id="3.40.1190.20">
    <property type="match status" value="2"/>
</dbReference>
<protein>
    <recommendedName>
        <fullName evidence="3">Carbohydrate kinase PfkB domain-containing protein</fullName>
    </recommendedName>
</protein>
<dbReference type="PANTHER" id="PTHR10584">
    <property type="entry name" value="SUGAR KINASE"/>
    <property type="match status" value="1"/>
</dbReference>
<dbReference type="Proteomes" id="UP001274896">
    <property type="component" value="Unassembled WGS sequence"/>
</dbReference>
<dbReference type="EMBL" id="JAUCMX010000008">
    <property type="protein sequence ID" value="KAK3537699.1"/>
    <property type="molecule type" value="Genomic_DNA"/>
</dbReference>
<dbReference type="InterPro" id="IPR029056">
    <property type="entry name" value="Ribokinase-like"/>
</dbReference>
<evidence type="ECO:0000313" key="4">
    <source>
        <dbReference type="EMBL" id="KAK3537699.1"/>
    </source>
</evidence>
<evidence type="ECO:0000256" key="1">
    <source>
        <dbReference type="ARBA" id="ARBA00022679"/>
    </source>
</evidence>
<keyword evidence="2" id="KW-0418">Kinase</keyword>
<evidence type="ECO:0000259" key="3">
    <source>
        <dbReference type="Pfam" id="PF00294"/>
    </source>
</evidence>
<dbReference type="GO" id="GO:0006753">
    <property type="term" value="P:nucleoside phosphate metabolic process"/>
    <property type="evidence" value="ECO:0007669"/>
    <property type="project" value="UniProtKB-ARBA"/>
</dbReference>
<dbReference type="Pfam" id="PF00294">
    <property type="entry name" value="PfkB"/>
    <property type="match status" value="1"/>
</dbReference>
<accession>A0AAE0V2Z4</accession>
<organism evidence="4 5">
    <name type="scientific">Hemibagrus guttatus</name>
    <dbReference type="NCBI Taxonomy" id="175788"/>
    <lineage>
        <taxon>Eukaryota</taxon>
        <taxon>Metazoa</taxon>
        <taxon>Chordata</taxon>
        <taxon>Craniata</taxon>
        <taxon>Vertebrata</taxon>
        <taxon>Euteleostomi</taxon>
        <taxon>Actinopterygii</taxon>
        <taxon>Neopterygii</taxon>
        <taxon>Teleostei</taxon>
        <taxon>Ostariophysi</taxon>
        <taxon>Siluriformes</taxon>
        <taxon>Bagridae</taxon>
        <taxon>Hemibagrus</taxon>
    </lineage>
</organism>
<gene>
    <name evidence="4" type="ORF">QTP70_017903</name>
</gene>
<evidence type="ECO:0000313" key="5">
    <source>
        <dbReference type="Proteomes" id="UP001274896"/>
    </source>
</evidence>
<feature type="domain" description="Carbohydrate kinase PfkB" evidence="3">
    <location>
        <begin position="151"/>
        <end position="260"/>
    </location>
</feature>
<dbReference type="InterPro" id="IPR002173">
    <property type="entry name" value="Carboh/pur_kinase_PfkB_CS"/>
</dbReference>
<comment type="caution">
    <text evidence="4">The sequence shown here is derived from an EMBL/GenBank/DDBJ whole genome shotgun (WGS) entry which is preliminary data.</text>
</comment>
<dbReference type="GO" id="GO:0005829">
    <property type="term" value="C:cytosol"/>
    <property type="evidence" value="ECO:0007669"/>
    <property type="project" value="TreeGrafter"/>
</dbReference>
<dbReference type="PANTHER" id="PTHR10584:SF166">
    <property type="entry name" value="RIBOKINASE"/>
    <property type="match status" value="1"/>
</dbReference>
<evidence type="ECO:0000256" key="2">
    <source>
        <dbReference type="ARBA" id="ARBA00022777"/>
    </source>
</evidence>
<proteinExistence type="predicted"/>
<name>A0AAE0V2Z4_9TELE</name>
<reference evidence="4" key="1">
    <citation type="submission" date="2023-06" db="EMBL/GenBank/DDBJ databases">
        <title>Male Hemibagrus guttatus genome.</title>
        <authorList>
            <person name="Bian C."/>
        </authorList>
    </citation>
    <scope>NUCLEOTIDE SEQUENCE</scope>
    <source>
        <strain evidence="4">Male_cb2023</strain>
        <tissue evidence="4">Muscle</tissue>
    </source>
</reference>
<sequence length="273" mass="29853">MTALSCHVEQEAHHATEWYKTICRRRLKTIFNPAPAIPDLHPDFYKESDVFCCNESEVGCELEEKERFWSELDEVMESIPTGERVVIGADFNGHVGEGNRGDEEVMGKFGVKERNLEGQMGEQSIIIQVRIGSCLNPKNGFYLSTVFIPQAELLTGARVASVDDAGSAGLELLKRGCAAVIITLGSQGCVVLQTSNPNPKHIPTTKVTPVDTTGAGDSFLGALAFYMAHYPSLPLEEMSRRANLVAAVSVQSVGTQTSYPFKKDLPAELFLKD</sequence>
<dbReference type="AlphaFoldDB" id="A0AAE0V2Z4"/>